<feature type="compositionally biased region" description="Basic and acidic residues" evidence="4">
    <location>
        <begin position="479"/>
        <end position="488"/>
    </location>
</feature>
<evidence type="ECO:0008006" key="7">
    <source>
        <dbReference type="Google" id="ProtNLM"/>
    </source>
</evidence>
<dbReference type="PROSITE" id="PS51421">
    <property type="entry name" value="RAS"/>
    <property type="match status" value="1"/>
</dbReference>
<protein>
    <recommendedName>
        <fullName evidence="7">Ras and EF-hand domain-containing protein</fullName>
    </recommendedName>
</protein>
<dbReference type="PROSITE" id="PS51419">
    <property type="entry name" value="RAB"/>
    <property type="match status" value="1"/>
</dbReference>
<dbReference type="InterPro" id="IPR050227">
    <property type="entry name" value="Rab"/>
</dbReference>
<dbReference type="OrthoDB" id="9989112at2759"/>
<comment type="caution">
    <text evidence="5">The sequence shown here is derived from an EMBL/GenBank/DDBJ whole genome shotgun (WGS) entry which is preliminary data.</text>
</comment>
<proteinExistence type="predicted"/>
<dbReference type="CDD" id="cd00154">
    <property type="entry name" value="Rab"/>
    <property type="match status" value="1"/>
</dbReference>
<feature type="region of interest" description="Disordered" evidence="4">
    <location>
        <begin position="459"/>
        <end position="524"/>
    </location>
</feature>
<dbReference type="InterPro" id="IPR001806">
    <property type="entry name" value="Small_GTPase"/>
</dbReference>
<keyword evidence="3" id="KW-0175">Coiled coil</keyword>
<dbReference type="GO" id="GO:0005525">
    <property type="term" value="F:GTP binding"/>
    <property type="evidence" value="ECO:0007669"/>
    <property type="project" value="UniProtKB-KW"/>
</dbReference>
<dbReference type="STRING" id="400727.A0A2T7PIV7"/>
<feature type="coiled-coil region" evidence="3">
    <location>
        <begin position="52"/>
        <end position="163"/>
    </location>
</feature>
<evidence type="ECO:0000256" key="4">
    <source>
        <dbReference type="SAM" id="MobiDB-lite"/>
    </source>
</evidence>
<dbReference type="Gene3D" id="3.40.50.300">
    <property type="entry name" value="P-loop containing nucleotide triphosphate hydrolases"/>
    <property type="match status" value="1"/>
</dbReference>
<feature type="compositionally biased region" description="Low complexity" evidence="4">
    <location>
        <begin position="493"/>
        <end position="504"/>
    </location>
</feature>
<organism evidence="5 6">
    <name type="scientific">Pomacea canaliculata</name>
    <name type="common">Golden apple snail</name>
    <dbReference type="NCBI Taxonomy" id="400727"/>
    <lineage>
        <taxon>Eukaryota</taxon>
        <taxon>Metazoa</taxon>
        <taxon>Spiralia</taxon>
        <taxon>Lophotrochozoa</taxon>
        <taxon>Mollusca</taxon>
        <taxon>Gastropoda</taxon>
        <taxon>Caenogastropoda</taxon>
        <taxon>Architaenioglossa</taxon>
        <taxon>Ampullarioidea</taxon>
        <taxon>Ampullariidae</taxon>
        <taxon>Pomacea</taxon>
    </lineage>
</organism>
<dbReference type="GO" id="GO:0003924">
    <property type="term" value="F:GTPase activity"/>
    <property type="evidence" value="ECO:0007669"/>
    <property type="project" value="InterPro"/>
</dbReference>
<feature type="region of interest" description="Disordered" evidence="4">
    <location>
        <begin position="348"/>
        <end position="393"/>
    </location>
</feature>
<evidence type="ECO:0000256" key="3">
    <source>
        <dbReference type="SAM" id="Coils"/>
    </source>
</evidence>
<dbReference type="Pfam" id="PF00071">
    <property type="entry name" value="Ras"/>
    <property type="match status" value="1"/>
</dbReference>
<gene>
    <name evidence="5" type="ORF">C0Q70_04603</name>
</gene>
<keyword evidence="1" id="KW-0547">Nucleotide-binding</keyword>
<dbReference type="SUPFAM" id="SSF52540">
    <property type="entry name" value="P-loop containing nucleoside triphosphate hydrolases"/>
    <property type="match status" value="1"/>
</dbReference>
<evidence type="ECO:0000313" key="6">
    <source>
        <dbReference type="Proteomes" id="UP000245119"/>
    </source>
</evidence>
<reference evidence="5 6" key="1">
    <citation type="submission" date="2018-04" db="EMBL/GenBank/DDBJ databases">
        <title>The genome of golden apple snail Pomacea canaliculata provides insight into stress tolerance and invasive adaptation.</title>
        <authorList>
            <person name="Liu C."/>
            <person name="Liu B."/>
            <person name="Ren Y."/>
            <person name="Zhang Y."/>
            <person name="Wang H."/>
            <person name="Li S."/>
            <person name="Jiang F."/>
            <person name="Yin L."/>
            <person name="Zhang G."/>
            <person name="Qian W."/>
            <person name="Fan W."/>
        </authorList>
    </citation>
    <scope>NUCLEOTIDE SEQUENCE [LARGE SCALE GENOMIC DNA]</scope>
    <source>
        <strain evidence="5">SZHN2017</strain>
        <tissue evidence="5">Muscle</tissue>
    </source>
</reference>
<dbReference type="SMART" id="SM00175">
    <property type="entry name" value="RAB"/>
    <property type="match status" value="1"/>
</dbReference>
<evidence type="ECO:0000313" key="5">
    <source>
        <dbReference type="EMBL" id="PVD33349.1"/>
    </source>
</evidence>
<dbReference type="SMART" id="SM00173">
    <property type="entry name" value="RAS"/>
    <property type="match status" value="1"/>
</dbReference>
<dbReference type="PRINTS" id="PR00449">
    <property type="entry name" value="RASTRNSFRMNG"/>
</dbReference>
<evidence type="ECO:0000256" key="2">
    <source>
        <dbReference type="ARBA" id="ARBA00023134"/>
    </source>
</evidence>
<keyword evidence="6" id="KW-1185">Reference proteome</keyword>
<sequence length="714" mass="81452">MDRTRDADLLSSAQDRTGQEQVVELYQKLHTGEHPELLENFESILLGVIKDIRQYQVENERLEKTFKREKEVHDKHLRQLEEEMEQQMQKVEERVRKQEKERLEAEKAAMRAHLDSEINSLQQNLKRLQQEQEQQVLNMRNRLEDIQSENRTLKSELTDSQTNLALVRSELISFRQQFQEKCRELDLEKETVMDYLREQDNLTRQLHMLHDANRVLHDVNDDLRMAVETSRTPPSTYRRSFSNDVSDQLETFLTHCCIDFQLLVLSKRLQPMTCSTLVNYDRKVFLISSCYENPVFVKWSEMLVAGKLCNRSQCSHGHTSVSYTCQYLHKSYLYTAIIGLVPQSGTELSHRQSGGSGRSGSPRIPATNGVRRSPAIGDSVDGIAPGSRPSSTGAAASLLEELSMTQSPVDVRSLIGAPSFDEESVAEDIDSGHSTLRDLNDVDTELDSVSVDGEVRRTLRRRKRSRQGRVAEEEEPDSHDETDPDPHVRYRRPASTGSRASARSISRDDSVASHGSRGSHRMSRRQLPIAPLEVINSELCPTFPLSLSVGVDFQTKVLEVDGHTVALQLWDTAGQERFRSIAKSYFRRADGVLLLYDCTYERSFINVREWLDAIQDSSPKKIPIMLAANKTDQRAELQQQGRRVVRFEDGQRLSREIDALFIETSAKDGSNITEAVIELTRLLRTNEDIEVKTAGMQLQEMNEKKTSCCGGTKR</sequence>
<dbReference type="InterPro" id="IPR005225">
    <property type="entry name" value="Small_GTP-bd"/>
</dbReference>
<dbReference type="EMBL" id="PZQS01000003">
    <property type="protein sequence ID" value="PVD33349.1"/>
    <property type="molecule type" value="Genomic_DNA"/>
</dbReference>
<accession>A0A2T7PIV7</accession>
<dbReference type="PANTHER" id="PTHR47977">
    <property type="entry name" value="RAS-RELATED PROTEIN RAB"/>
    <property type="match status" value="1"/>
</dbReference>
<evidence type="ECO:0000256" key="1">
    <source>
        <dbReference type="ARBA" id="ARBA00022741"/>
    </source>
</evidence>
<keyword evidence="2" id="KW-0342">GTP-binding</keyword>
<name>A0A2T7PIV7_POMCA</name>
<dbReference type="AlphaFoldDB" id="A0A2T7PIV7"/>
<dbReference type="Proteomes" id="UP000245119">
    <property type="component" value="Linkage Group LG3"/>
</dbReference>
<dbReference type="FunFam" id="3.40.50.300:FF:001447">
    <property type="entry name" value="Ras-related protein Rab-1B"/>
    <property type="match status" value="1"/>
</dbReference>
<dbReference type="InterPro" id="IPR027417">
    <property type="entry name" value="P-loop_NTPase"/>
</dbReference>
<dbReference type="SMART" id="SM00174">
    <property type="entry name" value="RHO"/>
    <property type="match status" value="1"/>
</dbReference>
<dbReference type="NCBIfam" id="TIGR00231">
    <property type="entry name" value="small_GTP"/>
    <property type="match status" value="1"/>
</dbReference>